<dbReference type="InterPro" id="IPR002052">
    <property type="entry name" value="DNA_methylase_N6_adenine_CS"/>
</dbReference>
<dbReference type="PROSITE" id="PS00092">
    <property type="entry name" value="N6_MTASE"/>
    <property type="match status" value="1"/>
</dbReference>
<dbReference type="RefSeq" id="WP_108728986.1">
    <property type="nucleotide sequence ID" value="NZ_CP025785.1"/>
</dbReference>
<keyword evidence="2 7" id="KW-0489">Methyltransferase</keyword>
<dbReference type="EC" id="2.1.1.297" evidence="1"/>
<organism evidence="7 8">
    <name type="scientific">Candidatus Borreliella tachyglossi</name>
    <dbReference type="NCBI Taxonomy" id="1964448"/>
    <lineage>
        <taxon>Bacteria</taxon>
        <taxon>Pseudomonadati</taxon>
        <taxon>Spirochaetota</taxon>
        <taxon>Spirochaetia</taxon>
        <taxon>Spirochaetales</taxon>
        <taxon>Borreliaceae</taxon>
        <taxon>Borreliella</taxon>
    </lineage>
</organism>
<keyword evidence="3 7" id="KW-0808">Transferase</keyword>
<gene>
    <name evidence="7" type="primary">prmC</name>
    <name evidence="7" type="ORF">CR532_00985</name>
</gene>
<dbReference type="CDD" id="cd02440">
    <property type="entry name" value="AdoMet_MTases"/>
    <property type="match status" value="1"/>
</dbReference>
<evidence type="ECO:0000256" key="1">
    <source>
        <dbReference type="ARBA" id="ARBA00012771"/>
    </source>
</evidence>
<dbReference type="InterPro" id="IPR029063">
    <property type="entry name" value="SAM-dependent_MTases_sf"/>
</dbReference>
<accession>A0A2S1LW98</accession>
<dbReference type="Gene3D" id="3.40.50.150">
    <property type="entry name" value="Vaccinia Virus protein VP39"/>
    <property type="match status" value="1"/>
</dbReference>
<reference evidence="7 8" key="1">
    <citation type="submission" date="2018-01" db="EMBL/GenBank/DDBJ databases">
        <title>Genome sequence of Borrelia tachyglossi.</title>
        <authorList>
            <person name="Gofton A.W."/>
        </authorList>
    </citation>
    <scope>NUCLEOTIDE SEQUENCE [LARGE SCALE GENOMIC DNA]</scope>
    <source>
        <strain evidence="7 8">Bc-F10-1268</strain>
    </source>
</reference>
<dbReference type="GO" id="GO:0003676">
    <property type="term" value="F:nucleic acid binding"/>
    <property type="evidence" value="ECO:0007669"/>
    <property type="project" value="InterPro"/>
</dbReference>
<dbReference type="EMBL" id="CP025785">
    <property type="protein sequence ID" value="AWG42587.1"/>
    <property type="molecule type" value="Genomic_DNA"/>
</dbReference>
<dbReference type="AlphaFoldDB" id="A0A2S1LW98"/>
<dbReference type="PANTHER" id="PTHR18895:SF74">
    <property type="entry name" value="MTRF1L RELEASE FACTOR GLUTAMINE METHYLTRANSFERASE"/>
    <property type="match status" value="1"/>
</dbReference>
<dbReference type="Proteomes" id="UP000244655">
    <property type="component" value="Chromosome"/>
</dbReference>
<keyword evidence="4" id="KW-0949">S-adenosyl-L-methionine</keyword>
<comment type="catalytic activity">
    <reaction evidence="5">
        <text>L-glutaminyl-[peptide chain release factor] + S-adenosyl-L-methionine = N(5)-methyl-L-glutaminyl-[peptide chain release factor] + S-adenosyl-L-homocysteine + H(+)</text>
        <dbReference type="Rhea" id="RHEA:42896"/>
        <dbReference type="Rhea" id="RHEA-COMP:10271"/>
        <dbReference type="Rhea" id="RHEA-COMP:10272"/>
        <dbReference type="ChEBI" id="CHEBI:15378"/>
        <dbReference type="ChEBI" id="CHEBI:30011"/>
        <dbReference type="ChEBI" id="CHEBI:57856"/>
        <dbReference type="ChEBI" id="CHEBI:59789"/>
        <dbReference type="ChEBI" id="CHEBI:61891"/>
        <dbReference type="EC" id="2.1.1.297"/>
    </reaction>
</comment>
<evidence type="ECO:0000256" key="4">
    <source>
        <dbReference type="ARBA" id="ARBA00022691"/>
    </source>
</evidence>
<evidence type="ECO:0000256" key="2">
    <source>
        <dbReference type="ARBA" id="ARBA00022603"/>
    </source>
</evidence>
<proteinExistence type="predicted"/>
<name>A0A2S1LW98_9SPIR</name>
<keyword evidence="8" id="KW-1185">Reference proteome</keyword>
<dbReference type="PANTHER" id="PTHR18895">
    <property type="entry name" value="HEMK METHYLTRANSFERASE"/>
    <property type="match status" value="1"/>
</dbReference>
<dbReference type="Gene3D" id="1.10.8.10">
    <property type="entry name" value="DNA helicase RuvA subunit, C-terminal domain"/>
    <property type="match status" value="1"/>
</dbReference>
<dbReference type="InterPro" id="IPR004556">
    <property type="entry name" value="HemK-like"/>
</dbReference>
<dbReference type="NCBIfam" id="TIGR00536">
    <property type="entry name" value="hemK_fam"/>
    <property type="match status" value="1"/>
</dbReference>
<dbReference type="SUPFAM" id="SSF53335">
    <property type="entry name" value="S-adenosyl-L-methionine-dependent methyltransferases"/>
    <property type="match status" value="1"/>
</dbReference>
<evidence type="ECO:0000313" key="7">
    <source>
        <dbReference type="EMBL" id="AWG42587.1"/>
    </source>
</evidence>
<evidence type="ECO:0000256" key="5">
    <source>
        <dbReference type="ARBA" id="ARBA00048391"/>
    </source>
</evidence>
<dbReference type="InterPro" id="IPR007848">
    <property type="entry name" value="Small_mtfrase_dom"/>
</dbReference>
<dbReference type="InterPro" id="IPR019874">
    <property type="entry name" value="RF_methyltr_PrmC"/>
</dbReference>
<sequence>MTIAETIRDSKQYNLSTLEILLLLEKILKTRKELILANTDKNLTKKAEYEFLNQINHIKSGIPLHYILELKEFMGIKFYINKHVLIPRADTECLVEEALIQIKKNNLNKILDLCCGSGCIGLSIAHYLQKKVILSDISTKALKVALKNTKRLKLENCIEILHSDLLKYINKEFDLIITNPPYLTKNELKKKEKLEREPRIALLGFGKDGLEIPKKIIKQAKHKLTQNGLLIIELAPWQTKLLKKFAIQEGFSYLRTLYDIEKRERALMLRTNNDTSL</sequence>
<dbReference type="OrthoDB" id="9800643at2"/>
<evidence type="ECO:0000259" key="6">
    <source>
        <dbReference type="Pfam" id="PF05175"/>
    </source>
</evidence>
<protein>
    <recommendedName>
        <fullName evidence="1">peptide chain release factor N(5)-glutamine methyltransferase</fullName>
        <ecNumber evidence="1">2.1.1.297</ecNumber>
    </recommendedName>
</protein>
<dbReference type="GO" id="GO:0102559">
    <property type="term" value="F:peptide chain release factor N(5)-glutamine methyltransferase activity"/>
    <property type="evidence" value="ECO:0007669"/>
    <property type="project" value="UniProtKB-EC"/>
</dbReference>
<dbReference type="GO" id="GO:0032259">
    <property type="term" value="P:methylation"/>
    <property type="evidence" value="ECO:0007669"/>
    <property type="project" value="UniProtKB-KW"/>
</dbReference>
<dbReference type="InterPro" id="IPR050320">
    <property type="entry name" value="N5-glutamine_MTase"/>
</dbReference>
<dbReference type="NCBIfam" id="TIGR03534">
    <property type="entry name" value="RF_mod_PrmC"/>
    <property type="match status" value="1"/>
</dbReference>
<dbReference type="Pfam" id="PF05175">
    <property type="entry name" value="MTS"/>
    <property type="match status" value="1"/>
</dbReference>
<evidence type="ECO:0000313" key="8">
    <source>
        <dbReference type="Proteomes" id="UP000244655"/>
    </source>
</evidence>
<evidence type="ECO:0000256" key="3">
    <source>
        <dbReference type="ARBA" id="ARBA00022679"/>
    </source>
</evidence>
<feature type="domain" description="Methyltransferase small" evidence="6">
    <location>
        <begin position="101"/>
        <end position="188"/>
    </location>
</feature>